<dbReference type="EMBL" id="CM046394">
    <property type="protein sequence ID" value="KAI8546318.1"/>
    <property type="molecule type" value="Genomic_DNA"/>
</dbReference>
<gene>
    <name evidence="1" type="ORF">RHMOL_Rhmol07G0107500</name>
</gene>
<accession>A0ACC0MZ32</accession>
<dbReference type="Proteomes" id="UP001062846">
    <property type="component" value="Chromosome 7"/>
</dbReference>
<proteinExistence type="predicted"/>
<reference evidence="1" key="1">
    <citation type="submission" date="2022-02" db="EMBL/GenBank/DDBJ databases">
        <title>Plant Genome Project.</title>
        <authorList>
            <person name="Zhang R.-G."/>
        </authorList>
    </citation>
    <scope>NUCLEOTIDE SEQUENCE</scope>
    <source>
        <strain evidence="1">AT1</strain>
    </source>
</reference>
<keyword evidence="2" id="KW-1185">Reference proteome</keyword>
<name>A0ACC0MZ32_RHOML</name>
<evidence type="ECO:0000313" key="2">
    <source>
        <dbReference type="Proteomes" id="UP001062846"/>
    </source>
</evidence>
<evidence type="ECO:0000313" key="1">
    <source>
        <dbReference type="EMBL" id="KAI8546318.1"/>
    </source>
</evidence>
<comment type="caution">
    <text evidence="1">The sequence shown here is derived from an EMBL/GenBank/DDBJ whole genome shotgun (WGS) entry which is preliminary data.</text>
</comment>
<sequence length="161" mass="17815">MLPLLNKAILYFPPLPVLSPHTRSGERGNKEQPTSSSSIHTEGKYINGQGFHPLFHNNPDILLTIRDHDQHLVGWGHPRSGCLGTIAECHANGDGEINLDSDPLHIPFSLSLFLRPFVFQIESNRSKSIAIKKFKQSKAAMASPPPPSVKSWSLSVKYLNS</sequence>
<organism evidence="1 2">
    <name type="scientific">Rhododendron molle</name>
    <name type="common">Chinese azalea</name>
    <name type="synonym">Azalea mollis</name>
    <dbReference type="NCBI Taxonomy" id="49168"/>
    <lineage>
        <taxon>Eukaryota</taxon>
        <taxon>Viridiplantae</taxon>
        <taxon>Streptophyta</taxon>
        <taxon>Embryophyta</taxon>
        <taxon>Tracheophyta</taxon>
        <taxon>Spermatophyta</taxon>
        <taxon>Magnoliopsida</taxon>
        <taxon>eudicotyledons</taxon>
        <taxon>Gunneridae</taxon>
        <taxon>Pentapetalae</taxon>
        <taxon>asterids</taxon>
        <taxon>Ericales</taxon>
        <taxon>Ericaceae</taxon>
        <taxon>Ericoideae</taxon>
        <taxon>Rhodoreae</taxon>
        <taxon>Rhododendron</taxon>
    </lineage>
</organism>
<protein>
    <submittedName>
        <fullName evidence="1">Uncharacterized protein</fullName>
    </submittedName>
</protein>